<accession>A0A9D5JWN1</accession>
<keyword evidence="7" id="KW-0175">Coiled coil</keyword>
<dbReference type="Pfam" id="PF00072">
    <property type="entry name" value="Response_reg"/>
    <property type="match status" value="1"/>
</dbReference>
<dbReference type="InterPro" id="IPR003594">
    <property type="entry name" value="HATPase_dom"/>
</dbReference>
<dbReference type="PANTHER" id="PTHR43047">
    <property type="entry name" value="TWO-COMPONENT HISTIDINE PROTEIN KINASE"/>
    <property type="match status" value="1"/>
</dbReference>
<dbReference type="Gene3D" id="3.30.565.10">
    <property type="entry name" value="Histidine kinase-like ATPase, C-terminal domain"/>
    <property type="match status" value="1"/>
</dbReference>
<dbReference type="InterPro" id="IPR003661">
    <property type="entry name" value="HisK_dim/P_dom"/>
</dbReference>
<evidence type="ECO:0000256" key="7">
    <source>
        <dbReference type="SAM" id="Coils"/>
    </source>
</evidence>
<dbReference type="AlphaFoldDB" id="A0A9D5JWN1"/>
<dbReference type="CDD" id="cd19920">
    <property type="entry name" value="REC_PA4781-like"/>
    <property type="match status" value="1"/>
</dbReference>
<evidence type="ECO:0000256" key="4">
    <source>
        <dbReference type="ARBA" id="ARBA00022679"/>
    </source>
</evidence>
<organism evidence="10 11">
    <name type="scientific">candidate division KSB3 bacterium</name>
    <dbReference type="NCBI Taxonomy" id="2044937"/>
    <lineage>
        <taxon>Bacteria</taxon>
        <taxon>candidate division KSB3</taxon>
    </lineage>
</organism>
<evidence type="ECO:0000259" key="9">
    <source>
        <dbReference type="PROSITE" id="PS50110"/>
    </source>
</evidence>
<dbReference type="Proteomes" id="UP000649604">
    <property type="component" value="Unassembled WGS sequence"/>
</dbReference>
<keyword evidence="3 6" id="KW-0597">Phosphoprotein</keyword>
<feature type="coiled-coil region" evidence="7">
    <location>
        <begin position="124"/>
        <end position="165"/>
    </location>
</feature>
<dbReference type="InterPro" id="IPR011006">
    <property type="entry name" value="CheY-like_superfamily"/>
</dbReference>
<keyword evidence="5" id="KW-0418">Kinase</keyword>
<evidence type="ECO:0000256" key="1">
    <source>
        <dbReference type="ARBA" id="ARBA00000085"/>
    </source>
</evidence>
<name>A0A9D5JWN1_9BACT</name>
<dbReference type="Pfam" id="PF02518">
    <property type="entry name" value="HATPase_c"/>
    <property type="match status" value="1"/>
</dbReference>
<dbReference type="InterPro" id="IPR004358">
    <property type="entry name" value="Sig_transdc_His_kin-like_C"/>
</dbReference>
<dbReference type="SMART" id="SM00448">
    <property type="entry name" value="REC"/>
    <property type="match status" value="1"/>
</dbReference>
<dbReference type="SMART" id="SM00387">
    <property type="entry name" value="HATPase_c"/>
    <property type="match status" value="1"/>
</dbReference>
<dbReference type="InterPro" id="IPR036097">
    <property type="entry name" value="HisK_dim/P_sf"/>
</dbReference>
<sequence length="392" mass="43862">MMHKTTILIVDDNPTNLNVLLDYLHDQTYKVLIAPSGEHALQQTQRVIPDLILLDVMMPGIDGFETCRRLKAQDATKEIPVIFMTALTETVDKVNGFEAGGVDYITKPFQAEEVLVRVQTHLSLRNLQRHLKEQNALLQEEIQKRKQGEEALRKLNQELADINASKDRFFSIIAHDLRSPFNWLIGLPSDMIEHIDDYSKPEIQDILCQMQASTERIYTLLTNLLEWARLQQGVIQYTPEPLFLDKMAAHVVQIFADDTQEKQITIHNLVQPGTAAYADMNMVNTILRNLLSNALKFTNPQGQISISAHTRAHTVEVQVTDTGIGISPDNLAKLFRIDVKYVGVGTAGERGSGLGLILCKELVEQNGGHISVESEVGKGTTFTFTLPTEASP</sequence>
<dbReference type="Gene3D" id="3.40.50.2300">
    <property type="match status" value="1"/>
</dbReference>
<dbReference type="PROSITE" id="PS50109">
    <property type="entry name" value="HIS_KIN"/>
    <property type="match status" value="1"/>
</dbReference>
<evidence type="ECO:0000256" key="6">
    <source>
        <dbReference type="PROSITE-ProRule" id="PRU00169"/>
    </source>
</evidence>
<dbReference type="FunFam" id="3.30.565.10:FF:000006">
    <property type="entry name" value="Sensor histidine kinase WalK"/>
    <property type="match status" value="1"/>
</dbReference>
<evidence type="ECO:0000256" key="2">
    <source>
        <dbReference type="ARBA" id="ARBA00012438"/>
    </source>
</evidence>
<evidence type="ECO:0000256" key="5">
    <source>
        <dbReference type="ARBA" id="ARBA00022777"/>
    </source>
</evidence>
<dbReference type="EMBL" id="WJJP01000436">
    <property type="protein sequence ID" value="MBD3325583.1"/>
    <property type="molecule type" value="Genomic_DNA"/>
</dbReference>
<feature type="modified residue" description="4-aspartylphosphate" evidence="6">
    <location>
        <position position="55"/>
    </location>
</feature>
<dbReference type="CDD" id="cd00082">
    <property type="entry name" value="HisKA"/>
    <property type="match status" value="1"/>
</dbReference>
<proteinExistence type="predicted"/>
<keyword evidence="4" id="KW-0808">Transferase</keyword>
<feature type="domain" description="Response regulatory" evidence="9">
    <location>
        <begin position="6"/>
        <end position="122"/>
    </location>
</feature>
<evidence type="ECO:0000259" key="8">
    <source>
        <dbReference type="PROSITE" id="PS50109"/>
    </source>
</evidence>
<dbReference type="PANTHER" id="PTHR43047:SF72">
    <property type="entry name" value="OSMOSENSING HISTIDINE PROTEIN KINASE SLN1"/>
    <property type="match status" value="1"/>
</dbReference>
<reference evidence="10" key="1">
    <citation type="submission" date="2019-11" db="EMBL/GenBank/DDBJ databases">
        <title>Microbial mats filling the niche in hypersaline microbial mats.</title>
        <authorList>
            <person name="Wong H.L."/>
            <person name="Macleod F.I."/>
            <person name="White R.A. III"/>
            <person name="Burns B.P."/>
        </authorList>
    </citation>
    <scope>NUCLEOTIDE SEQUENCE</scope>
    <source>
        <strain evidence="10">Rbin_158</strain>
    </source>
</reference>
<dbReference type="SUPFAM" id="SSF55874">
    <property type="entry name" value="ATPase domain of HSP90 chaperone/DNA topoisomerase II/histidine kinase"/>
    <property type="match status" value="1"/>
</dbReference>
<dbReference type="InterPro" id="IPR001789">
    <property type="entry name" value="Sig_transdc_resp-reg_receiver"/>
</dbReference>
<dbReference type="SUPFAM" id="SSF47384">
    <property type="entry name" value="Homodimeric domain of signal transducing histidine kinase"/>
    <property type="match status" value="1"/>
</dbReference>
<dbReference type="InterPro" id="IPR005467">
    <property type="entry name" value="His_kinase_dom"/>
</dbReference>
<dbReference type="InterPro" id="IPR036890">
    <property type="entry name" value="HATPase_C_sf"/>
</dbReference>
<dbReference type="PRINTS" id="PR00344">
    <property type="entry name" value="BCTRLSENSOR"/>
</dbReference>
<dbReference type="GO" id="GO:0005886">
    <property type="term" value="C:plasma membrane"/>
    <property type="evidence" value="ECO:0007669"/>
    <property type="project" value="TreeGrafter"/>
</dbReference>
<dbReference type="GO" id="GO:0000155">
    <property type="term" value="F:phosphorelay sensor kinase activity"/>
    <property type="evidence" value="ECO:0007669"/>
    <property type="project" value="InterPro"/>
</dbReference>
<comment type="catalytic activity">
    <reaction evidence="1">
        <text>ATP + protein L-histidine = ADP + protein N-phospho-L-histidine.</text>
        <dbReference type="EC" id="2.7.13.3"/>
    </reaction>
</comment>
<dbReference type="SMART" id="SM00388">
    <property type="entry name" value="HisKA"/>
    <property type="match status" value="1"/>
</dbReference>
<feature type="domain" description="Histidine kinase" evidence="8">
    <location>
        <begin position="172"/>
        <end position="390"/>
    </location>
</feature>
<dbReference type="Gene3D" id="1.10.287.130">
    <property type="match status" value="1"/>
</dbReference>
<dbReference type="GO" id="GO:0009927">
    <property type="term" value="F:histidine phosphotransfer kinase activity"/>
    <property type="evidence" value="ECO:0007669"/>
    <property type="project" value="TreeGrafter"/>
</dbReference>
<dbReference type="PROSITE" id="PS50110">
    <property type="entry name" value="RESPONSE_REGULATORY"/>
    <property type="match status" value="1"/>
</dbReference>
<evidence type="ECO:0000313" key="10">
    <source>
        <dbReference type="EMBL" id="MBD3325583.1"/>
    </source>
</evidence>
<dbReference type="EC" id="2.7.13.3" evidence="2"/>
<dbReference type="SUPFAM" id="SSF52172">
    <property type="entry name" value="CheY-like"/>
    <property type="match status" value="1"/>
</dbReference>
<comment type="caution">
    <text evidence="10">The sequence shown here is derived from an EMBL/GenBank/DDBJ whole genome shotgun (WGS) entry which is preliminary data.</text>
</comment>
<gene>
    <name evidence="10" type="ORF">GF339_13445</name>
</gene>
<evidence type="ECO:0000256" key="3">
    <source>
        <dbReference type="ARBA" id="ARBA00022553"/>
    </source>
</evidence>
<protein>
    <recommendedName>
        <fullName evidence="2">histidine kinase</fullName>
        <ecNumber evidence="2">2.7.13.3</ecNumber>
    </recommendedName>
</protein>
<evidence type="ECO:0000313" key="11">
    <source>
        <dbReference type="Proteomes" id="UP000649604"/>
    </source>
</evidence>